<dbReference type="Gene3D" id="3.40.720.10">
    <property type="entry name" value="Alkaline Phosphatase, subunit A"/>
    <property type="match status" value="1"/>
</dbReference>
<dbReference type="Gene3D" id="3.30.1120.10">
    <property type="match status" value="1"/>
</dbReference>
<dbReference type="AlphaFoldDB" id="A0A397P7N3"/>
<feature type="chain" id="PRO_5017287046" evidence="7">
    <location>
        <begin position="27"/>
        <end position="478"/>
    </location>
</feature>
<dbReference type="GO" id="GO:0046872">
    <property type="term" value="F:metal ion binding"/>
    <property type="evidence" value="ECO:0007669"/>
    <property type="project" value="UniProtKB-KW"/>
</dbReference>
<dbReference type="InterPro" id="IPR017850">
    <property type="entry name" value="Alkaline_phosphatase_core_sf"/>
</dbReference>
<dbReference type="InterPro" id="IPR024607">
    <property type="entry name" value="Sulfatase_CS"/>
</dbReference>
<dbReference type="PANTHER" id="PTHR42693">
    <property type="entry name" value="ARYLSULFATASE FAMILY MEMBER"/>
    <property type="match status" value="1"/>
</dbReference>
<keyword evidence="5" id="KW-0378">Hydrolase</keyword>
<dbReference type="Pfam" id="PF00884">
    <property type="entry name" value="Sulfatase"/>
    <property type="match status" value="1"/>
</dbReference>
<keyword evidence="6" id="KW-0106">Calcium</keyword>
<comment type="similarity">
    <text evidence="2">Belongs to the sulfatase family.</text>
</comment>
<sequence>MRSAVKKCLVALGLTTALAGPTQANAQARAPEPARPNVVFILADDLGWNQVGFDGSTYYETPNIDSIAKDGMRFANAYAAASVCSPTRSSIMTGKSPARTHITDYIPGSPYPYALLKTPYKVPALPVQEFTIAELMKTKGYATGLFGKWHLSEDKIYDPVRPGDPGSQGFDEVLTTVKPEPDADPLKDAHHTLEITERSLQFIDRHKNEPFFLYVAYHAVHRPIMERPELIAKYAAKPHSNDPINNPVMGAMIETMDKGIGRLLARLKQDGLDDNTMVIFYSDNGGLEQLQSQYPYRGGKATVWQGGLRVPLAVRWPGKVAPGSVARDLVTSDDFFPTFAGMIGAKRLPKDIDGMSMIPTLTGTGSNGRDTLYFHYPHYHHLGFKPGGAIIRGKYKLIEWFEGSIGESGKPYTLYDMDADVDESDDLSAEKPEIVAEMAAALKNWRKKVGAGEMTPNPNFDIKRVDWRFADSKGDDSK</sequence>
<dbReference type="PROSITE" id="PS00523">
    <property type="entry name" value="SULFATASE_1"/>
    <property type="match status" value="1"/>
</dbReference>
<feature type="signal peptide" evidence="7">
    <location>
        <begin position="1"/>
        <end position="26"/>
    </location>
</feature>
<keyword evidence="10" id="KW-1185">Reference proteome</keyword>
<evidence type="ECO:0000313" key="10">
    <source>
        <dbReference type="Proteomes" id="UP000266568"/>
    </source>
</evidence>
<gene>
    <name evidence="9" type="ORF">DFR49_0060</name>
</gene>
<evidence type="ECO:0000256" key="4">
    <source>
        <dbReference type="ARBA" id="ARBA00022729"/>
    </source>
</evidence>
<dbReference type="RefSeq" id="WP_170150875.1">
    <property type="nucleotide sequence ID" value="NZ_QXDC01000002.1"/>
</dbReference>
<evidence type="ECO:0000256" key="7">
    <source>
        <dbReference type="SAM" id="SignalP"/>
    </source>
</evidence>
<keyword evidence="4 7" id="KW-0732">Signal</keyword>
<feature type="domain" description="Sulfatase N-terminal" evidence="8">
    <location>
        <begin position="36"/>
        <end position="344"/>
    </location>
</feature>
<dbReference type="EMBL" id="QXDC01000002">
    <property type="protein sequence ID" value="RIA45540.1"/>
    <property type="molecule type" value="Genomic_DNA"/>
</dbReference>
<dbReference type="InterPro" id="IPR050738">
    <property type="entry name" value="Sulfatase"/>
</dbReference>
<organism evidence="9 10">
    <name type="scientific">Hephaestia caeni</name>
    <dbReference type="NCBI Taxonomy" id="645617"/>
    <lineage>
        <taxon>Bacteria</taxon>
        <taxon>Pseudomonadati</taxon>
        <taxon>Pseudomonadota</taxon>
        <taxon>Alphaproteobacteria</taxon>
        <taxon>Sphingomonadales</taxon>
        <taxon>Sphingomonadaceae</taxon>
        <taxon>Hephaestia</taxon>
    </lineage>
</organism>
<keyword evidence="3" id="KW-0479">Metal-binding</keyword>
<dbReference type="CDD" id="cd16144">
    <property type="entry name" value="ARS_like"/>
    <property type="match status" value="1"/>
</dbReference>
<proteinExistence type="inferred from homology"/>
<evidence type="ECO:0000256" key="6">
    <source>
        <dbReference type="ARBA" id="ARBA00022837"/>
    </source>
</evidence>
<evidence type="ECO:0000259" key="8">
    <source>
        <dbReference type="Pfam" id="PF00884"/>
    </source>
</evidence>
<evidence type="ECO:0000313" key="9">
    <source>
        <dbReference type="EMBL" id="RIA45540.1"/>
    </source>
</evidence>
<evidence type="ECO:0000256" key="2">
    <source>
        <dbReference type="ARBA" id="ARBA00008779"/>
    </source>
</evidence>
<protein>
    <submittedName>
        <fullName evidence="9">Arylsulfatase A-like enzyme</fullName>
    </submittedName>
</protein>
<evidence type="ECO:0000256" key="5">
    <source>
        <dbReference type="ARBA" id="ARBA00022801"/>
    </source>
</evidence>
<name>A0A397P7N3_9SPHN</name>
<dbReference type="SUPFAM" id="SSF53649">
    <property type="entry name" value="Alkaline phosphatase-like"/>
    <property type="match status" value="1"/>
</dbReference>
<comment type="cofactor">
    <cofactor evidence="1">
        <name>Ca(2+)</name>
        <dbReference type="ChEBI" id="CHEBI:29108"/>
    </cofactor>
</comment>
<reference evidence="9 10" key="1">
    <citation type="submission" date="2018-08" db="EMBL/GenBank/DDBJ databases">
        <title>Genomic Encyclopedia of Type Strains, Phase IV (KMG-IV): sequencing the most valuable type-strain genomes for metagenomic binning, comparative biology and taxonomic classification.</title>
        <authorList>
            <person name="Goeker M."/>
        </authorList>
    </citation>
    <scope>NUCLEOTIDE SEQUENCE [LARGE SCALE GENOMIC DNA]</scope>
    <source>
        <strain evidence="9 10">DSM 25527</strain>
    </source>
</reference>
<dbReference type="GO" id="GO:0004065">
    <property type="term" value="F:arylsulfatase activity"/>
    <property type="evidence" value="ECO:0007669"/>
    <property type="project" value="TreeGrafter"/>
</dbReference>
<evidence type="ECO:0000256" key="1">
    <source>
        <dbReference type="ARBA" id="ARBA00001913"/>
    </source>
</evidence>
<dbReference type="PANTHER" id="PTHR42693:SF42">
    <property type="entry name" value="ARYLSULFATASE G"/>
    <property type="match status" value="1"/>
</dbReference>
<dbReference type="Proteomes" id="UP000266568">
    <property type="component" value="Unassembled WGS sequence"/>
</dbReference>
<evidence type="ECO:0000256" key="3">
    <source>
        <dbReference type="ARBA" id="ARBA00022723"/>
    </source>
</evidence>
<comment type="caution">
    <text evidence="9">The sequence shown here is derived from an EMBL/GenBank/DDBJ whole genome shotgun (WGS) entry which is preliminary data.</text>
</comment>
<dbReference type="InterPro" id="IPR000917">
    <property type="entry name" value="Sulfatase_N"/>
</dbReference>
<accession>A0A397P7N3</accession>